<dbReference type="InterPro" id="IPR010260">
    <property type="entry name" value="AlpA"/>
</dbReference>
<reference evidence="1 2" key="2">
    <citation type="submission" date="2014-09" db="EMBL/GenBank/DDBJ databases">
        <authorList>
            <consortium name="NBRP consortium"/>
            <person name="Sawabe T."/>
            <person name="Meirelles P."/>
            <person name="Nakanishi M."/>
            <person name="Sayaka M."/>
            <person name="Hattori M."/>
            <person name="Ohkuma M."/>
        </authorList>
    </citation>
    <scope>NUCLEOTIDE SEQUENCE [LARGE SCALE GENOMIC DNA]</scope>
    <source>
        <strain evidence="1 2">JCM 19240</strain>
    </source>
</reference>
<comment type="caution">
    <text evidence="1">The sequence shown here is derived from an EMBL/GenBank/DDBJ whole genome shotgun (WGS) entry which is preliminary data.</text>
</comment>
<keyword evidence="2" id="KW-1185">Reference proteome</keyword>
<reference evidence="1 2" key="1">
    <citation type="submission" date="2014-09" db="EMBL/GenBank/DDBJ databases">
        <title>Vibrio maritimus JCM 19240. (C210) whole genome shotgun sequence.</title>
        <authorList>
            <person name="Sawabe T."/>
            <person name="Meirelles P."/>
            <person name="Nakanishi M."/>
            <person name="Sayaka M."/>
            <person name="Hattori M."/>
            <person name="Ohkuma M."/>
        </authorList>
    </citation>
    <scope>NUCLEOTIDE SEQUENCE [LARGE SCALE GENOMIC DNA]</scope>
    <source>
        <strain evidence="1 2">JCM 19240</strain>
    </source>
</reference>
<dbReference type="AlphaFoldDB" id="A0A090TA22"/>
<evidence type="ECO:0000313" key="1">
    <source>
        <dbReference type="EMBL" id="GAL36113.1"/>
    </source>
</evidence>
<dbReference type="Gene3D" id="1.10.238.160">
    <property type="match status" value="1"/>
</dbReference>
<gene>
    <name evidence="1" type="ORF">JCM19240_1555</name>
</gene>
<protein>
    <submittedName>
        <fullName evidence="1">Uncharacterized protein</fullName>
    </submittedName>
</protein>
<proteinExistence type="predicted"/>
<organism evidence="1 2">
    <name type="scientific">Vibrio maritimus</name>
    <dbReference type="NCBI Taxonomy" id="990268"/>
    <lineage>
        <taxon>Bacteria</taxon>
        <taxon>Pseudomonadati</taxon>
        <taxon>Pseudomonadota</taxon>
        <taxon>Gammaproteobacteria</taxon>
        <taxon>Vibrionales</taxon>
        <taxon>Vibrionaceae</taxon>
        <taxon>Vibrio</taxon>
    </lineage>
</organism>
<dbReference type="Proteomes" id="UP000029224">
    <property type="component" value="Unassembled WGS sequence"/>
</dbReference>
<dbReference type="Pfam" id="PF05930">
    <property type="entry name" value="Phage_AlpA"/>
    <property type="match status" value="1"/>
</dbReference>
<evidence type="ECO:0000313" key="2">
    <source>
        <dbReference type="Proteomes" id="UP000029224"/>
    </source>
</evidence>
<sequence length="92" mass="10271">MTVNQHIMRLPSILSTYGVSRAFIYKQVADGLFPSQVNLGARSVGWLKSEVECVMLARINGYSNDKIQTLVSRLKEERKEKLSLSLLSGLEG</sequence>
<dbReference type="EMBL" id="BBMT01000009">
    <property type="protein sequence ID" value="GAL36113.1"/>
    <property type="molecule type" value="Genomic_DNA"/>
</dbReference>
<accession>A0A090TA22</accession>
<name>A0A090TA22_9VIBR</name>